<protein>
    <submittedName>
        <fullName evidence="6">Fucose permease</fullName>
    </submittedName>
</protein>
<dbReference type="Proteomes" id="UP000295097">
    <property type="component" value="Unassembled WGS sequence"/>
</dbReference>
<feature type="transmembrane region" description="Helical" evidence="5">
    <location>
        <begin position="289"/>
        <end position="311"/>
    </location>
</feature>
<dbReference type="GO" id="GO:0022857">
    <property type="term" value="F:transmembrane transporter activity"/>
    <property type="evidence" value="ECO:0007669"/>
    <property type="project" value="InterPro"/>
</dbReference>
<feature type="transmembrane region" description="Helical" evidence="5">
    <location>
        <begin position="348"/>
        <end position="368"/>
    </location>
</feature>
<evidence type="ECO:0000256" key="4">
    <source>
        <dbReference type="ARBA" id="ARBA00023136"/>
    </source>
</evidence>
<keyword evidence="7" id="KW-1185">Reference proteome</keyword>
<dbReference type="Gene3D" id="1.20.1250.20">
    <property type="entry name" value="MFS general substrate transporter like domains"/>
    <property type="match status" value="2"/>
</dbReference>
<evidence type="ECO:0000313" key="7">
    <source>
        <dbReference type="Proteomes" id="UP000295097"/>
    </source>
</evidence>
<evidence type="ECO:0000256" key="3">
    <source>
        <dbReference type="ARBA" id="ARBA00022989"/>
    </source>
</evidence>
<evidence type="ECO:0000256" key="1">
    <source>
        <dbReference type="ARBA" id="ARBA00004141"/>
    </source>
</evidence>
<accession>A0A4R3NVF3</accession>
<proteinExistence type="predicted"/>
<feature type="transmembrane region" description="Helical" evidence="5">
    <location>
        <begin position="198"/>
        <end position="223"/>
    </location>
</feature>
<comment type="subcellular location">
    <subcellularLocation>
        <location evidence="1">Membrane</location>
        <topology evidence="1">Multi-pass membrane protein</topology>
    </subcellularLocation>
</comment>
<feature type="transmembrane region" description="Helical" evidence="5">
    <location>
        <begin position="89"/>
        <end position="110"/>
    </location>
</feature>
<comment type="caution">
    <text evidence="6">The sequence shown here is derived from an EMBL/GenBank/DDBJ whole genome shotgun (WGS) entry which is preliminary data.</text>
</comment>
<dbReference type="OrthoDB" id="9810941at2"/>
<feature type="transmembrane region" description="Helical" evidence="5">
    <location>
        <begin position="265"/>
        <end position="283"/>
    </location>
</feature>
<organism evidence="6 7">
    <name type="scientific">Martelella mediterranea</name>
    <dbReference type="NCBI Taxonomy" id="293089"/>
    <lineage>
        <taxon>Bacteria</taxon>
        <taxon>Pseudomonadati</taxon>
        <taxon>Pseudomonadota</taxon>
        <taxon>Alphaproteobacteria</taxon>
        <taxon>Hyphomicrobiales</taxon>
        <taxon>Aurantimonadaceae</taxon>
        <taxon>Martelella</taxon>
    </lineage>
</organism>
<dbReference type="PANTHER" id="PTHR23514">
    <property type="entry name" value="BYPASS OF STOP CODON PROTEIN 6"/>
    <property type="match status" value="1"/>
</dbReference>
<dbReference type="PANTHER" id="PTHR23514:SF13">
    <property type="entry name" value="INNER MEMBRANE PROTEIN YBJJ"/>
    <property type="match status" value="1"/>
</dbReference>
<reference evidence="6 7" key="1">
    <citation type="submission" date="2019-03" db="EMBL/GenBank/DDBJ databases">
        <title>Freshwater and sediment microbial communities from various areas in North America, analyzing microbe dynamics in response to fracking.</title>
        <authorList>
            <person name="Lamendella R."/>
        </authorList>
    </citation>
    <scope>NUCLEOTIDE SEQUENCE [LARGE SCALE GENOMIC DNA]</scope>
    <source>
        <strain evidence="6 7">175.2</strain>
    </source>
</reference>
<evidence type="ECO:0000256" key="5">
    <source>
        <dbReference type="SAM" id="Phobius"/>
    </source>
</evidence>
<feature type="transmembrane region" description="Helical" evidence="5">
    <location>
        <begin position="37"/>
        <end position="57"/>
    </location>
</feature>
<keyword evidence="4 5" id="KW-0472">Membrane</keyword>
<dbReference type="RefSeq" id="WP_132309842.1">
    <property type="nucleotide sequence ID" value="NZ_SMAR01000007.1"/>
</dbReference>
<dbReference type="SUPFAM" id="SSF103473">
    <property type="entry name" value="MFS general substrate transporter"/>
    <property type="match status" value="1"/>
</dbReference>
<sequence length="375" mass="39570">MPHFLPPALLFLGNATLFISLFVRMPEISADMGVGKSALGIAIFGASIGTFLALPVAGRITNRLTPRIAATLALGLMAPLIPLMSIMPYWAFMLGFVSFGFIRTVLDVAANMVAMEVEKTTGVKVLSRSHGFWSVGLLIGSLYGGFMAGQDITPFPHLITVAVAIMALALIELRLLPKGGVSTTSGSGGKIFVVPDKAVLLVCAIVFGLAIAEGTIYDWGIFYFRNVLGASPANAGLLFACFTASMGLMRMFGDQLRGRFTPVHLLRFSVVCVFSGITVLVAFPNIVVGAFALIVVGAGVALNMPVAVAAVTQLPGRSAADNLAAMTLALMLSTLGVPPLMGTVAEHFGLQVTFLLLLPMLVVSFWLAPRAYRDM</sequence>
<feature type="transmembrane region" description="Helical" evidence="5">
    <location>
        <begin position="7"/>
        <end position="25"/>
    </location>
</feature>
<keyword evidence="3 5" id="KW-1133">Transmembrane helix</keyword>
<feature type="transmembrane region" description="Helical" evidence="5">
    <location>
        <begin position="131"/>
        <end position="149"/>
    </location>
</feature>
<name>A0A4R3NVF3_9HYPH</name>
<evidence type="ECO:0000313" key="6">
    <source>
        <dbReference type="EMBL" id="TCT41111.1"/>
    </source>
</evidence>
<gene>
    <name evidence="6" type="ORF">EDC90_100787</name>
</gene>
<keyword evidence="2 5" id="KW-0812">Transmembrane</keyword>
<dbReference type="CDD" id="cd17393">
    <property type="entry name" value="MFS_MosC_like"/>
    <property type="match status" value="1"/>
</dbReference>
<dbReference type="InterPro" id="IPR051788">
    <property type="entry name" value="MFS_Transporter"/>
</dbReference>
<dbReference type="InterPro" id="IPR036259">
    <property type="entry name" value="MFS_trans_sf"/>
</dbReference>
<dbReference type="EMBL" id="SMAR01000007">
    <property type="protein sequence ID" value="TCT41111.1"/>
    <property type="molecule type" value="Genomic_DNA"/>
</dbReference>
<dbReference type="Pfam" id="PF07690">
    <property type="entry name" value="MFS_1"/>
    <property type="match status" value="1"/>
</dbReference>
<feature type="transmembrane region" description="Helical" evidence="5">
    <location>
        <begin position="235"/>
        <end position="253"/>
    </location>
</feature>
<dbReference type="InterPro" id="IPR011701">
    <property type="entry name" value="MFS"/>
</dbReference>
<evidence type="ECO:0000256" key="2">
    <source>
        <dbReference type="ARBA" id="ARBA00022692"/>
    </source>
</evidence>
<dbReference type="GO" id="GO:0016020">
    <property type="term" value="C:membrane"/>
    <property type="evidence" value="ECO:0007669"/>
    <property type="project" value="UniProtKB-SubCell"/>
</dbReference>
<feature type="transmembrane region" description="Helical" evidence="5">
    <location>
        <begin position="323"/>
        <end position="342"/>
    </location>
</feature>
<feature type="transmembrane region" description="Helical" evidence="5">
    <location>
        <begin position="155"/>
        <end position="177"/>
    </location>
</feature>
<dbReference type="AlphaFoldDB" id="A0A4R3NVF3"/>